<dbReference type="AlphaFoldDB" id="A0A2H1YIQ7"/>
<dbReference type="PANTHER" id="PTHR33706">
    <property type="entry name" value="MORN VARIANT REPEAT PROTEIN"/>
    <property type="match status" value="1"/>
</dbReference>
<sequence>MNKVFNFLLLFFISQNAIFSQKTMLWRDVDIQKFGKETIYKNLKGETLDGDFKIAERNGAYSKVTFTNGLISKSKLNYDSDGVLYSEINYKNSLKDGDFTIYYTDKSIKRKGTYIVGNKNGKWTTYNKKGEEIGVENYKDDVKNGVFWERSTSRMNPEKNLVSQKEYKNGLPKGTWFAKNNDNLIWEKKYSTPENYVLKNFHKNGTIKNRKEYKNNQYFGNWFEKNEEGDLKWEKKYTSNNDYTEKRYHENNTIKYQKNYKNGRIDGDYIRYNKEGEKTIVEFYKDNKKHGKWFRKYSDGNIVLEEYNTGKPSGNWYKKDKNGSVFFEKSYVNSEKYNYKKYYINENIKESGTYNKGKLDGNYLKYNLNKVLLVKQFYENGKLINSALYFENGNKKQIIKQIGKTNNATVEIYSKDGFLIKKGRYLKRYKNGLWQFFEPKKGRLVEEITYANNAKHGLYKKYNAANIISIEGNYVNNNKDSVWKHYNLDGSINKEIEYKLGKKIATKTFN</sequence>
<dbReference type="SUPFAM" id="SSF82185">
    <property type="entry name" value="Histone H3 K4-specific methyltransferase SET7/9 N-terminal domain"/>
    <property type="match status" value="4"/>
</dbReference>
<dbReference type="OrthoDB" id="9812747at2"/>
<name>A0A2H1YIQ7_9FLAO</name>
<gene>
    <name evidence="1" type="ORF">TNO020_440129</name>
</gene>
<proteinExistence type="predicted"/>
<evidence type="ECO:0000313" key="2">
    <source>
        <dbReference type="Proteomes" id="UP000234211"/>
    </source>
</evidence>
<dbReference type="Proteomes" id="UP000234211">
    <property type="component" value="Unassembled WGS sequence"/>
</dbReference>
<dbReference type="EMBL" id="OENF01000039">
    <property type="protein sequence ID" value="SOS75353.1"/>
    <property type="molecule type" value="Genomic_DNA"/>
</dbReference>
<protein>
    <recommendedName>
        <fullName evidence="3">Antitoxin component YwqK of the YwqJK toxin-antitoxin module</fullName>
    </recommendedName>
</protein>
<dbReference type="Gene3D" id="3.90.930.1">
    <property type="match status" value="3"/>
</dbReference>
<evidence type="ECO:0008006" key="3">
    <source>
        <dbReference type="Google" id="ProtNLM"/>
    </source>
</evidence>
<dbReference type="RefSeq" id="WP_101917985.1">
    <property type="nucleotide sequence ID" value="NZ_OENF01000039.1"/>
</dbReference>
<keyword evidence="2" id="KW-1185">Reference proteome</keyword>
<dbReference type="Gene3D" id="2.20.110.10">
    <property type="entry name" value="Histone H3 K4-specific methyltransferase SET7/9 N-terminal domain"/>
    <property type="match status" value="1"/>
</dbReference>
<reference evidence="2" key="1">
    <citation type="submission" date="2017-11" db="EMBL/GenBank/DDBJ databases">
        <authorList>
            <person name="Duchaud E."/>
        </authorList>
    </citation>
    <scope>NUCLEOTIDE SEQUENCE [LARGE SCALE GENOMIC DNA]</scope>
    <source>
        <strain evidence="2">Tenacibaculum sp. TNO020</strain>
    </source>
</reference>
<evidence type="ECO:0000313" key="1">
    <source>
        <dbReference type="EMBL" id="SOS75353.1"/>
    </source>
</evidence>
<dbReference type="PANTHER" id="PTHR33706:SF1">
    <property type="entry name" value="TPR REPEAT PROTEIN"/>
    <property type="match status" value="1"/>
</dbReference>
<accession>A0A2H1YIQ7</accession>
<organism evidence="1 2">
    <name type="scientific">Tenacibaculum piscium</name>
    <dbReference type="NCBI Taxonomy" id="1458515"/>
    <lineage>
        <taxon>Bacteria</taxon>
        <taxon>Pseudomonadati</taxon>
        <taxon>Bacteroidota</taxon>
        <taxon>Flavobacteriia</taxon>
        <taxon>Flavobacteriales</taxon>
        <taxon>Flavobacteriaceae</taxon>
        <taxon>Tenacibaculum</taxon>
    </lineage>
</organism>